<dbReference type="OrthoDB" id="439808at2759"/>
<feature type="compositionally biased region" description="Basic and acidic residues" evidence="5">
    <location>
        <begin position="371"/>
        <end position="385"/>
    </location>
</feature>
<dbReference type="Proteomes" id="UP000037460">
    <property type="component" value="Unassembled WGS sequence"/>
</dbReference>
<gene>
    <name evidence="6" type="ORF">Ctob_001359</name>
</gene>
<comment type="similarity">
    <text evidence="1">Belongs to the methyltransferase superfamily. RsmH family.</text>
</comment>
<protein>
    <submittedName>
        <fullName evidence="6">Ribosomal RNA small subunit methyltransferase h</fullName>
    </submittedName>
</protein>
<dbReference type="PANTHER" id="PTHR11265">
    <property type="entry name" value="S-ADENOSYL-METHYLTRANSFERASE MRAW"/>
    <property type="match status" value="1"/>
</dbReference>
<dbReference type="GO" id="GO:0070475">
    <property type="term" value="P:rRNA base methylation"/>
    <property type="evidence" value="ECO:0007669"/>
    <property type="project" value="TreeGrafter"/>
</dbReference>
<accession>A0A0M0J7W8</accession>
<comment type="caution">
    <text evidence="6">The sequence shown here is derived from an EMBL/GenBank/DDBJ whole genome shotgun (WGS) entry which is preliminary data.</text>
</comment>
<proteinExistence type="inferred from homology"/>
<evidence type="ECO:0000313" key="6">
    <source>
        <dbReference type="EMBL" id="KOO22323.1"/>
    </source>
</evidence>
<keyword evidence="7" id="KW-1185">Reference proteome</keyword>
<evidence type="ECO:0000256" key="3">
    <source>
        <dbReference type="ARBA" id="ARBA00022679"/>
    </source>
</evidence>
<evidence type="ECO:0000313" key="7">
    <source>
        <dbReference type="Proteomes" id="UP000037460"/>
    </source>
</evidence>
<dbReference type="InterPro" id="IPR029063">
    <property type="entry name" value="SAM-dependent_MTases_sf"/>
</dbReference>
<reference evidence="7" key="1">
    <citation type="journal article" date="2015" name="PLoS Genet.">
        <title>Genome Sequence and Transcriptome Analyses of Chrysochromulina tobin: Metabolic Tools for Enhanced Algal Fitness in the Prominent Order Prymnesiales (Haptophyceae).</title>
        <authorList>
            <person name="Hovde B.T."/>
            <person name="Deodato C.R."/>
            <person name="Hunsperger H.M."/>
            <person name="Ryken S.A."/>
            <person name="Yost W."/>
            <person name="Jha R.K."/>
            <person name="Patterson J."/>
            <person name="Monnat R.J. Jr."/>
            <person name="Barlow S.B."/>
            <person name="Starkenburg S.R."/>
            <person name="Cattolico R.A."/>
        </authorList>
    </citation>
    <scope>NUCLEOTIDE SEQUENCE</scope>
    <source>
        <strain evidence="7">CCMP291</strain>
    </source>
</reference>
<keyword evidence="4" id="KW-0949">S-adenosyl-L-methionine</keyword>
<feature type="region of interest" description="Disordered" evidence="5">
    <location>
        <begin position="348"/>
        <end position="385"/>
    </location>
</feature>
<dbReference type="InterPro" id="IPR002903">
    <property type="entry name" value="RsmH"/>
</dbReference>
<dbReference type="HAMAP" id="MF_01007">
    <property type="entry name" value="16SrRNA_methyltr_H"/>
    <property type="match status" value="1"/>
</dbReference>
<dbReference type="GO" id="GO:0071424">
    <property type="term" value="F:rRNA (cytosine-N4-)-methyltransferase activity"/>
    <property type="evidence" value="ECO:0007669"/>
    <property type="project" value="TreeGrafter"/>
</dbReference>
<organism evidence="6 7">
    <name type="scientific">Chrysochromulina tobinii</name>
    <dbReference type="NCBI Taxonomy" id="1460289"/>
    <lineage>
        <taxon>Eukaryota</taxon>
        <taxon>Haptista</taxon>
        <taxon>Haptophyta</taxon>
        <taxon>Prymnesiophyceae</taxon>
        <taxon>Prymnesiales</taxon>
        <taxon>Chrysochromulinaceae</taxon>
        <taxon>Chrysochromulina</taxon>
    </lineage>
</organism>
<dbReference type="Pfam" id="PF01795">
    <property type="entry name" value="Methyltransf_5"/>
    <property type="match status" value="2"/>
</dbReference>
<dbReference type="SUPFAM" id="SSF53335">
    <property type="entry name" value="S-adenosyl-L-methionine-dependent methyltransferases"/>
    <property type="match status" value="1"/>
</dbReference>
<evidence type="ECO:0000256" key="1">
    <source>
        <dbReference type="ARBA" id="ARBA00010396"/>
    </source>
</evidence>
<dbReference type="PANTHER" id="PTHR11265:SF0">
    <property type="entry name" value="12S RRNA N4-METHYLCYTIDINE METHYLTRANSFERASE"/>
    <property type="match status" value="1"/>
</dbReference>
<keyword evidence="2 6" id="KW-0489">Methyltransferase</keyword>
<evidence type="ECO:0000256" key="5">
    <source>
        <dbReference type="SAM" id="MobiDB-lite"/>
    </source>
</evidence>
<dbReference type="Gene3D" id="1.10.150.170">
    <property type="entry name" value="Putative methyltransferase TM0872, insert domain"/>
    <property type="match status" value="2"/>
</dbReference>
<evidence type="ECO:0000256" key="2">
    <source>
        <dbReference type="ARBA" id="ARBA00022603"/>
    </source>
</evidence>
<dbReference type="EMBL" id="JWZX01003288">
    <property type="protein sequence ID" value="KOO22323.1"/>
    <property type="molecule type" value="Genomic_DNA"/>
</dbReference>
<keyword evidence="3 6" id="KW-0808">Transferase</keyword>
<name>A0A0M0J7W8_9EUKA</name>
<dbReference type="Gene3D" id="3.40.50.150">
    <property type="entry name" value="Vaccinia Virus protein VP39"/>
    <property type="match status" value="2"/>
</dbReference>
<evidence type="ECO:0000256" key="4">
    <source>
        <dbReference type="ARBA" id="ARBA00022691"/>
    </source>
</evidence>
<dbReference type="AlphaFoldDB" id="A0A0M0J7W8"/>
<dbReference type="InterPro" id="IPR023397">
    <property type="entry name" value="SAM-dep_MeTrfase_MraW_recog"/>
</dbReference>
<dbReference type="SUPFAM" id="SSF81799">
    <property type="entry name" value="Putative methyltransferase TM0872, insert domain"/>
    <property type="match status" value="1"/>
</dbReference>
<sequence>MLTASVLALVSRGGVYRARAATLCSTSESSSIDFGTEYHVPVLCAEAVSWLITNPAGTYVDGTLGGGGHSAALLQVLAPNGGHLIGVDRDPEALATAGARLVHHLETGHATLVRSNFGALAGALRTVRGPDAPLLDGMLLDLGVSSHQLNEPSRGFSFMRDGPLDMRMAQTATASGTDSNSSGDGGVRLDVRDAERARRAEPLTAATIVNQWDEKALADVLWKYGEERESRRIARSIVAARPLHSTAELVEVLKTAGTKNYEPKEVRNRLSRVFQALRIEVNQEMAELEAVLLAAARLVRPGGRLAVMSYHSLEDRRVKRLLRSGSFGDGTPPKDAYGNELAPWKPLTRQAITPSEAELEVNSRARSVRLRVGERTEHEPPPVLK</sequence>